<dbReference type="InParanoid" id="A0A3N7G945"/>
<evidence type="ECO:0000313" key="1">
    <source>
        <dbReference type="EMBL" id="RQP03678.1"/>
    </source>
</evidence>
<dbReference type="Gramene" id="Potri.019G098001.1.v4.1">
    <property type="protein sequence ID" value="Potri.019G098001.1.v4.1"/>
    <property type="gene ID" value="Potri.019G098001.v4.1"/>
</dbReference>
<name>A0A3N7G945_POPTR</name>
<reference evidence="1 2" key="1">
    <citation type="journal article" date="2006" name="Science">
        <title>The genome of black cottonwood, Populus trichocarpa (Torr. &amp; Gray).</title>
        <authorList>
            <person name="Tuskan G.A."/>
            <person name="Difazio S."/>
            <person name="Jansson S."/>
            <person name="Bohlmann J."/>
            <person name="Grigoriev I."/>
            <person name="Hellsten U."/>
            <person name="Putnam N."/>
            <person name="Ralph S."/>
            <person name="Rombauts S."/>
            <person name="Salamov A."/>
            <person name="Schein J."/>
            <person name="Sterck L."/>
            <person name="Aerts A."/>
            <person name="Bhalerao R.R."/>
            <person name="Bhalerao R.P."/>
            <person name="Blaudez D."/>
            <person name="Boerjan W."/>
            <person name="Brun A."/>
            <person name="Brunner A."/>
            <person name="Busov V."/>
            <person name="Campbell M."/>
            <person name="Carlson J."/>
            <person name="Chalot M."/>
            <person name="Chapman J."/>
            <person name="Chen G.L."/>
            <person name="Cooper D."/>
            <person name="Coutinho P.M."/>
            <person name="Couturier J."/>
            <person name="Covert S."/>
            <person name="Cronk Q."/>
            <person name="Cunningham R."/>
            <person name="Davis J."/>
            <person name="Degroeve S."/>
            <person name="Dejardin A."/>
            <person name="Depamphilis C."/>
            <person name="Detter J."/>
            <person name="Dirks B."/>
            <person name="Dubchak I."/>
            <person name="Duplessis S."/>
            <person name="Ehlting J."/>
            <person name="Ellis B."/>
            <person name="Gendler K."/>
            <person name="Goodstein D."/>
            <person name="Gribskov M."/>
            <person name="Grimwood J."/>
            <person name="Groover A."/>
            <person name="Gunter L."/>
            <person name="Hamberger B."/>
            <person name="Heinze B."/>
            <person name="Helariutta Y."/>
            <person name="Henrissat B."/>
            <person name="Holligan D."/>
            <person name="Holt R."/>
            <person name="Huang W."/>
            <person name="Islam-Faridi N."/>
            <person name="Jones S."/>
            <person name="Jones-Rhoades M."/>
            <person name="Jorgensen R."/>
            <person name="Joshi C."/>
            <person name="Kangasjarvi J."/>
            <person name="Karlsson J."/>
            <person name="Kelleher C."/>
            <person name="Kirkpatrick R."/>
            <person name="Kirst M."/>
            <person name="Kohler A."/>
            <person name="Kalluri U."/>
            <person name="Larimer F."/>
            <person name="Leebens-Mack J."/>
            <person name="Leple J.C."/>
            <person name="Locascio P."/>
            <person name="Lou Y."/>
            <person name="Lucas S."/>
            <person name="Martin F."/>
            <person name="Montanini B."/>
            <person name="Napoli C."/>
            <person name="Nelson D.R."/>
            <person name="Nelson C."/>
            <person name="Nieminen K."/>
            <person name="Nilsson O."/>
            <person name="Pereda V."/>
            <person name="Peter G."/>
            <person name="Philippe R."/>
            <person name="Pilate G."/>
            <person name="Poliakov A."/>
            <person name="Razumovskaya J."/>
            <person name="Richardson P."/>
            <person name="Rinaldi C."/>
            <person name="Ritland K."/>
            <person name="Rouze P."/>
            <person name="Ryaboy D."/>
            <person name="Schmutz J."/>
            <person name="Schrader J."/>
            <person name="Segerman B."/>
            <person name="Shin H."/>
            <person name="Siddiqui A."/>
            <person name="Sterky F."/>
            <person name="Terry A."/>
            <person name="Tsai C.J."/>
            <person name="Uberbacher E."/>
            <person name="Unneberg P."/>
            <person name="Vahala J."/>
            <person name="Wall K."/>
            <person name="Wessler S."/>
            <person name="Yang G."/>
            <person name="Yin T."/>
            <person name="Douglas C."/>
            <person name="Marra M."/>
            <person name="Sandberg G."/>
            <person name="Van de Peer Y."/>
            <person name="Rokhsar D."/>
        </authorList>
    </citation>
    <scope>NUCLEOTIDE SEQUENCE [LARGE SCALE GENOMIC DNA]</scope>
    <source>
        <strain evidence="2">cv. Nisqually</strain>
    </source>
</reference>
<dbReference type="Proteomes" id="UP000006729">
    <property type="component" value="Chromosome 19"/>
</dbReference>
<proteinExistence type="predicted"/>
<dbReference type="PANTHER" id="PTHR34209">
    <property type="entry name" value="RHODANESE/CELL CYCLE CONTROL PHOSPHATASE SUPERFAMILY PROTEIN"/>
    <property type="match status" value="1"/>
</dbReference>
<dbReference type="GO" id="GO:0009704">
    <property type="term" value="P:de-etiolation"/>
    <property type="evidence" value="ECO:0007669"/>
    <property type="project" value="InterPro"/>
</dbReference>
<accession>A0A3N7G945</accession>
<dbReference type="SMR" id="A0A3N7G945"/>
<dbReference type="GO" id="GO:0071277">
    <property type="term" value="P:cellular response to calcium ion"/>
    <property type="evidence" value="ECO:0007669"/>
    <property type="project" value="InterPro"/>
</dbReference>
<dbReference type="GO" id="GO:0090333">
    <property type="term" value="P:regulation of stomatal closure"/>
    <property type="evidence" value="ECO:0007669"/>
    <property type="project" value="InterPro"/>
</dbReference>
<keyword evidence="2" id="KW-1185">Reference proteome</keyword>
<dbReference type="PANTHER" id="PTHR34209:SF3">
    <property type="entry name" value="RHODANESE_CELL CYCLE CONTROL PHOSPHATASE SUPERFAMILY PROTEIN"/>
    <property type="match status" value="1"/>
</dbReference>
<gene>
    <name evidence="1" type="ORF">POPTR_019G098001</name>
</gene>
<protein>
    <submittedName>
        <fullName evidence="1">Uncharacterized protein</fullName>
    </submittedName>
</protein>
<sequence length="251" mass="27255">MLPVCSATQCCSSHSQITFHGGLQPFCSVWKDFESRCYVVDMVLLGMSNITHHQRISFKTQAIKSFYSNFIESFAFINDHSCPNELGNINCNFYKDCDSSVGAIDELHPHPMGGGKLKFLESYNISDVEEGPLNSADQFADNTDSLIRLVEPEITSTIDMTPVNPSLGSDSLEMDNDSLSSAKAGFNDFLGEVRDSINTSVNNGGNVVQSSLDTITSSITSIKEGASEAVDGALSKVFSTFDQTEELAAKD</sequence>
<dbReference type="InterPro" id="IPR044690">
    <property type="entry name" value="CAS_plant"/>
</dbReference>
<organism evidence="1 2">
    <name type="scientific">Populus trichocarpa</name>
    <name type="common">Western balsam poplar</name>
    <name type="synonym">Populus balsamifera subsp. trichocarpa</name>
    <dbReference type="NCBI Taxonomy" id="3694"/>
    <lineage>
        <taxon>Eukaryota</taxon>
        <taxon>Viridiplantae</taxon>
        <taxon>Streptophyta</taxon>
        <taxon>Embryophyta</taxon>
        <taxon>Tracheophyta</taxon>
        <taxon>Spermatophyta</taxon>
        <taxon>Magnoliopsida</taxon>
        <taxon>eudicotyledons</taxon>
        <taxon>Gunneridae</taxon>
        <taxon>Pentapetalae</taxon>
        <taxon>rosids</taxon>
        <taxon>fabids</taxon>
        <taxon>Malpighiales</taxon>
        <taxon>Salicaceae</taxon>
        <taxon>Saliceae</taxon>
        <taxon>Populus</taxon>
    </lineage>
</organism>
<evidence type="ECO:0000313" key="2">
    <source>
        <dbReference type="Proteomes" id="UP000006729"/>
    </source>
</evidence>
<dbReference type="AlphaFoldDB" id="A0A3N7G945"/>
<dbReference type="EMBL" id="CM009308">
    <property type="protein sequence ID" value="RQP03678.1"/>
    <property type="molecule type" value="Genomic_DNA"/>
</dbReference>